<evidence type="ECO:0000313" key="4">
    <source>
        <dbReference type="Proteomes" id="UP000273982"/>
    </source>
</evidence>
<protein>
    <submittedName>
        <fullName evidence="3">Extracellular solute-binding protein</fullName>
    </submittedName>
</protein>
<dbReference type="PANTHER" id="PTHR30006">
    <property type="entry name" value="THIAMINE-BINDING PERIPLASMIC PROTEIN-RELATED"/>
    <property type="match status" value="1"/>
</dbReference>
<dbReference type="EMBL" id="CP034086">
    <property type="protein sequence ID" value="AZG78065.1"/>
    <property type="molecule type" value="Genomic_DNA"/>
</dbReference>
<dbReference type="Gene3D" id="3.40.190.10">
    <property type="entry name" value="Periplasmic binding protein-like II"/>
    <property type="match status" value="2"/>
</dbReference>
<keyword evidence="1 2" id="KW-0732">Signal</keyword>
<feature type="signal peptide" evidence="2">
    <location>
        <begin position="1"/>
        <end position="26"/>
    </location>
</feature>
<dbReference type="Pfam" id="PF13343">
    <property type="entry name" value="SBP_bac_6"/>
    <property type="match status" value="1"/>
</dbReference>
<gene>
    <name evidence="3" type="ORF">EHO51_15705</name>
</gene>
<accession>A0A3G8M9Y4</accession>
<dbReference type="RefSeq" id="WP_124739669.1">
    <property type="nucleotide sequence ID" value="NZ_CP034086.1"/>
</dbReference>
<evidence type="ECO:0000256" key="2">
    <source>
        <dbReference type="SAM" id="SignalP"/>
    </source>
</evidence>
<reference evidence="3 4" key="1">
    <citation type="submission" date="2018-11" db="EMBL/GenBank/DDBJ databases">
        <title>Genome squencing of methanotrophic bacteria isolated from alkaline groundwater in Korea.</title>
        <authorList>
            <person name="Nguyen L.N."/>
        </authorList>
    </citation>
    <scope>NUCLEOTIDE SEQUENCE [LARGE SCALE GENOMIC DNA]</scope>
    <source>
        <strain evidence="3 4">GW6</strain>
    </source>
</reference>
<organism evidence="3 4">
    <name type="scientific">Methylocystis rosea</name>
    <dbReference type="NCBI Taxonomy" id="173366"/>
    <lineage>
        <taxon>Bacteria</taxon>
        <taxon>Pseudomonadati</taxon>
        <taxon>Pseudomonadota</taxon>
        <taxon>Alphaproteobacteria</taxon>
        <taxon>Hyphomicrobiales</taxon>
        <taxon>Methylocystaceae</taxon>
        <taxon>Methylocystis</taxon>
    </lineage>
</organism>
<dbReference type="PANTHER" id="PTHR30006:SF24">
    <property type="entry name" value="SLL0237 PROTEIN"/>
    <property type="match status" value="1"/>
</dbReference>
<sequence length="433" mass="47077">MIRAVAVAAFASFFSILCTPPSGASANETITVVTSFPEELTTRYEREFERGHPQIHVRFVWKQSRDALVELAKPEQGGADVYWAPSPANFALLRDRGAFRKITVDRAALPGRLGAQQLSDPAGLYEAYDVAGYGFVANPSALAAAGLSAPRRWRDLASPEYARQLAMPIASKVGFSPALYDIVLQSEGWDAGWRLLSEMAGEATLLDSGVAPTAAVREGKAALALTIDFFAEIARANGAAVEMIYPERTAFLPAHVAMTTGSEHVAAAQAFIDFLLSTDGQRLMMERDSRRHPARPDAYQSAPQGFADPFALPDSTLLVYDSEIGGRRPPLITLLFDLAIVEGHAESAELWRKIHDAEKKFAGNAKAMAALGEAKRLAGFIPVSESDAGTRTFLERFARRDAIDPQHLAQWREEIGAARRQARDLVKSLEPAP</sequence>
<dbReference type="Proteomes" id="UP000273982">
    <property type="component" value="Chromosome"/>
</dbReference>
<feature type="chain" id="PRO_5018251774" evidence="2">
    <location>
        <begin position="27"/>
        <end position="433"/>
    </location>
</feature>
<evidence type="ECO:0000313" key="3">
    <source>
        <dbReference type="EMBL" id="AZG78065.1"/>
    </source>
</evidence>
<dbReference type="KEGG" id="mros:EHO51_15705"/>
<name>A0A3G8M9Y4_9HYPH</name>
<dbReference type="SUPFAM" id="SSF53850">
    <property type="entry name" value="Periplasmic binding protein-like II"/>
    <property type="match status" value="1"/>
</dbReference>
<evidence type="ECO:0000256" key="1">
    <source>
        <dbReference type="ARBA" id="ARBA00022729"/>
    </source>
</evidence>
<dbReference type="AlphaFoldDB" id="A0A3G8M9Y4"/>
<proteinExistence type="predicted"/>